<comment type="caution">
    <text evidence="2">The sequence shown here is derived from an EMBL/GenBank/DDBJ whole genome shotgun (WGS) entry which is preliminary data.</text>
</comment>
<keyword evidence="1" id="KW-0812">Transmembrane</keyword>
<sequence>MIASLVLCHLLFGALLGTRFRVRVLVPVMLVALPAILAATLAAQAGVWTILGAMLAAAVALQFGYLAGAALQEDSSPTLPRILARCAPPLTQVR</sequence>
<dbReference type="Proteomes" id="UP000323886">
    <property type="component" value="Unassembled WGS sequence"/>
</dbReference>
<feature type="transmembrane region" description="Helical" evidence="1">
    <location>
        <begin position="45"/>
        <end position="71"/>
    </location>
</feature>
<dbReference type="AlphaFoldDB" id="A0A5M6I606"/>
<dbReference type="EMBL" id="VWPL01000001">
    <property type="protein sequence ID" value="KAA5603676.1"/>
    <property type="molecule type" value="Genomic_DNA"/>
</dbReference>
<evidence type="ECO:0000313" key="2">
    <source>
        <dbReference type="EMBL" id="KAA5603676.1"/>
    </source>
</evidence>
<keyword evidence="1" id="KW-0472">Membrane</keyword>
<organism evidence="2 3">
    <name type="scientific">Blastochloris sulfoviridis</name>
    <dbReference type="NCBI Taxonomy" id="50712"/>
    <lineage>
        <taxon>Bacteria</taxon>
        <taxon>Pseudomonadati</taxon>
        <taxon>Pseudomonadota</taxon>
        <taxon>Alphaproteobacteria</taxon>
        <taxon>Hyphomicrobiales</taxon>
        <taxon>Blastochloridaceae</taxon>
        <taxon>Blastochloris</taxon>
    </lineage>
</organism>
<reference evidence="2 3" key="1">
    <citation type="submission" date="2019-09" db="EMBL/GenBank/DDBJ databases">
        <title>Draft Whole-Genome sequence of Blastochloris sulfoviridis DSM 729.</title>
        <authorList>
            <person name="Meyer T.E."/>
            <person name="Kyndt J.A."/>
        </authorList>
    </citation>
    <scope>NUCLEOTIDE SEQUENCE [LARGE SCALE GENOMIC DNA]</scope>
    <source>
        <strain evidence="2 3">DSM 729</strain>
    </source>
</reference>
<keyword evidence="1" id="KW-1133">Transmembrane helix</keyword>
<proteinExistence type="predicted"/>
<dbReference type="RefSeq" id="WP_150095782.1">
    <property type="nucleotide sequence ID" value="NZ_VWPL01000001.1"/>
</dbReference>
<keyword evidence="3" id="KW-1185">Reference proteome</keyword>
<protein>
    <submittedName>
        <fullName evidence="2">Uncharacterized protein</fullName>
    </submittedName>
</protein>
<accession>A0A5M6I606</accession>
<name>A0A5M6I606_9HYPH</name>
<gene>
    <name evidence="2" type="ORF">F1193_00875</name>
</gene>
<evidence type="ECO:0000313" key="3">
    <source>
        <dbReference type="Proteomes" id="UP000323886"/>
    </source>
</evidence>
<evidence type="ECO:0000256" key="1">
    <source>
        <dbReference type="SAM" id="Phobius"/>
    </source>
</evidence>